<keyword evidence="6" id="KW-0175">Coiled coil</keyword>
<dbReference type="Pfam" id="PF13807">
    <property type="entry name" value="GNVR"/>
    <property type="match status" value="1"/>
</dbReference>
<keyword evidence="11" id="KW-1185">Reference proteome</keyword>
<comment type="subcellular location">
    <subcellularLocation>
        <location evidence="1">Cell membrane</location>
        <topology evidence="1">Multi-pass membrane protein</topology>
    </subcellularLocation>
</comment>
<proteinExistence type="predicted"/>
<evidence type="ECO:0000256" key="6">
    <source>
        <dbReference type="SAM" id="Coils"/>
    </source>
</evidence>
<accession>A0ABZ3C0L3</accession>
<dbReference type="InterPro" id="IPR003856">
    <property type="entry name" value="LPS_length_determ_N"/>
</dbReference>
<protein>
    <submittedName>
        <fullName evidence="10">Wzz/FepE/Etk N-terminal domain-containing protein</fullName>
    </submittedName>
</protein>
<dbReference type="InterPro" id="IPR050445">
    <property type="entry name" value="Bact_polysacc_biosynth/exp"/>
</dbReference>
<feature type="domain" description="Polysaccharide chain length determinant N-terminal" evidence="8">
    <location>
        <begin position="17"/>
        <end position="83"/>
    </location>
</feature>
<dbReference type="InterPro" id="IPR032807">
    <property type="entry name" value="GNVR"/>
</dbReference>
<dbReference type="PANTHER" id="PTHR32309">
    <property type="entry name" value="TYROSINE-PROTEIN KINASE"/>
    <property type="match status" value="1"/>
</dbReference>
<dbReference type="Pfam" id="PF02706">
    <property type="entry name" value="Wzz"/>
    <property type="match status" value="1"/>
</dbReference>
<keyword evidence="5 7" id="KW-0472">Membrane</keyword>
<evidence type="ECO:0000259" key="9">
    <source>
        <dbReference type="Pfam" id="PF13807"/>
    </source>
</evidence>
<organism evidence="10 11">
    <name type="scientific">Ignatzschineria larvae DSM 13226</name>
    <dbReference type="NCBI Taxonomy" id="1111732"/>
    <lineage>
        <taxon>Bacteria</taxon>
        <taxon>Pseudomonadati</taxon>
        <taxon>Pseudomonadota</taxon>
        <taxon>Gammaproteobacteria</taxon>
        <taxon>Cardiobacteriales</taxon>
        <taxon>Ignatzschineriaceae</taxon>
        <taxon>Ignatzschineria</taxon>
    </lineage>
</organism>
<feature type="coiled-coil region" evidence="6">
    <location>
        <begin position="227"/>
        <end position="254"/>
    </location>
</feature>
<keyword evidence="4 7" id="KW-1133">Transmembrane helix</keyword>
<sequence>MAVDQTKMSPPQVVDNDEIDLFELASNLWKEKKIIAIVTGVVTIVALLYALFASPVYQARTVLKPVTTKNLDALNVSGIYSLTPKAALAQVGEQLASYNLRYQFFLDHLELFGVKDPEKEDLEQVFRQFDNQNVKLEVPKDKEDLALANSLILQINYPKTMNGVAIINGLVNAATQAERENIKETMSVVIDNQIQKLSDDIEVARAGYFANKESKIAQLEEKTILDRQVLLDELAALKETLKKQRLNRIEQLNEAIKIASDLGIVKPTKSTAFGGSGDISIDGNIIRTEVSNNHDPLYFMGTEVLTAERDQLLARKSDDFTSGRILEIEQQLKLLEHNRQAEILAMRKNDDLFLAELAENRKKVAQLKGIRVNFDRVKIVDVDEPAIKPLKPIKPKKSLIVVIGFLLGGMIGVGVALVRIVVRNRRESSHQA</sequence>
<feature type="transmembrane region" description="Helical" evidence="7">
    <location>
        <begin position="399"/>
        <end position="422"/>
    </location>
</feature>
<evidence type="ECO:0000256" key="7">
    <source>
        <dbReference type="SAM" id="Phobius"/>
    </source>
</evidence>
<keyword evidence="3 7" id="KW-0812">Transmembrane</keyword>
<evidence type="ECO:0000256" key="5">
    <source>
        <dbReference type="ARBA" id="ARBA00023136"/>
    </source>
</evidence>
<dbReference type="RefSeq" id="WP_051396275.1">
    <property type="nucleotide sequence ID" value="NZ_AZOD01000028.1"/>
</dbReference>
<dbReference type="EMBL" id="CP150637">
    <property type="protein sequence ID" value="WZW87907.1"/>
    <property type="molecule type" value="Genomic_DNA"/>
</dbReference>
<dbReference type="Proteomes" id="UP001449178">
    <property type="component" value="Chromosome"/>
</dbReference>
<gene>
    <name evidence="10" type="ORF">WMO13_00575</name>
</gene>
<feature type="domain" description="Tyrosine-protein kinase G-rich" evidence="9">
    <location>
        <begin position="371"/>
        <end position="419"/>
    </location>
</feature>
<keyword evidence="2" id="KW-1003">Cell membrane</keyword>
<feature type="transmembrane region" description="Helical" evidence="7">
    <location>
        <begin position="34"/>
        <end position="52"/>
    </location>
</feature>
<evidence type="ECO:0000256" key="2">
    <source>
        <dbReference type="ARBA" id="ARBA00022475"/>
    </source>
</evidence>
<evidence type="ECO:0000256" key="3">
    <source>
        <dbReference type="ARBA" id="ARBA00022692"/>
    </source>
</evidence>
<evidence type="ECO:0000313" key="10">
    <source>
        <dbReference type="EMBL" id="WZW87907.1"/>
    </source>
</evidence>
<dbReference type="Gene3D" id="3.30.1890.10">
    <property type="entry name" value="FepE-like"/>
    <property type="match status" value="3"/>
</dbReference>
<evidence type="ECO:0000313" key="11">
    <source>
        <dbReference type="Proteomes" id="UP001449178"/>
    </source>
</evidence>
<evidence type="ECO:0000256" key="4">
    <source>
        <dbReference type="ARBA" id="ARBA00022989"/>
    </source>
</evidence>
<dbReference type="SUPFAM" id="SSF160355">
    <property type="entry name" value="Bacterial polysaccharide co-polymerase-like"/>
    <property type="match status" value="2"/>
</dbReference>
<evidence type="ECO:0000256" key="1">
    <source>
        <dbReference type="ARBA" id="ARBA00004651"/>
    </source>
</evidence>
<dbReference type="PANTHER" id="PTHR32309:SF13">
    <property type="entry name" value="FERRIC ENTEROBACTIN TRANSPORT PROTEIN FEPE"/>
    <property type="match status" value="1"/>
</dbReference>
<reference evidence="10 11" key="1">
    <citation type="submission" date="2024-03" db="EMBL/GenBank/DDBJ databases">
        <title>Complete Genome Sequence and Annotation of Ignatzschineria larvae DSM 13226.</title>
        <authorList>
            <person name="Cantrell E."/>
            <person name="Burcham Z.M."/>
        </authorList>
    </citation>
    <scope>NUCLEOTIDE SEQUENCE [LARGE SCALE GENOMIC DNA]</scope>
    <source>
        <strain evidence="10 11">DSM 13226</strain>
    </source>
</reference>
<name>A0ABZ3C0L3_9GAMM</name>
<evidence type="ECO:0000259" key="8">
    <source>
        <dbReference type="Pfam" id="PF02706"/>
    </source>
</evidence>